<evidence type="ECO:0000256" key="4">
    <source>
        <dbReference type="ARBA" id="ARBA00022692"/>
    </source>
</evidence>
<feature type="transmembrane region" description="Helical" evidence="8">
    <location>
        <begin position="168"/>
        <end position="187"/>
    </location>
</feature>
<dbReference type="eggNOG" id="COG2223">
    <property type="taxonomic scope" value="Bacteria"/>
</dbReference>
<dbReference type="InterPro" id="IPR011701">
    <property type="entry name" value="MFS"/>
</dbReference>
<dbReference type="InterPro" id="IPR044772">
    <property type="entry name" value="NO3_transporter"/>
</dbReference>
<keyword evidence="3" id="KW-0813">Transport</keyword>
<feature type="transmembrane region" description="Helical" evidence="8">
    <location>
        <begin position="103"/>
        <end position="125"/>
    </location>
</feature>
<keyword evidence="6" id="KW-0534">Nitrate assimilation</keyword>
<evidence type="ECO:0000256" key="3">
    <source>
        <dbReference type="ARBA" id="ARBA00022448"/>
    </source>
</evidence>
<evidence type="ECO:0000256" key="8">
    <source>
        <dbReference type="SAM" id="Phobius"/>
    </source>
</evidence>
<evidence type="ECO:0000256" key="7">
    <source>
        <dbReference type="ARBA" id="ARBA00023136"/>
    </source>
</evidence>
<feature type="transmembrane region" description="Helical" evidence="8">
    <location>
        <begin position="80"/>
        <end position="97"/>
    </location>
</feature>
<evidence type="ECO:0000259" key="9">
    <source>
        <dbReference type="PROSITE" id="PS50850"/>
    </source>
</evidence>
<dbReference type="InterPro" id="IPR036259">
    <property type="entry name" value="MFS_trans_sf"/>
</dbReference>
<evidence type="ECO:0000313" key="11">
    <source>
        <dbReference type="Proteomes" id="UP000029409"/>
    </source>
</evidence>
<feature type="transmembrane region" description="Helical" evidence="8">
    <location>
        <begin position="306"/>
        <end position="327"/>
    </location>
</feature>
<dbReference type="PROSITE" id="PS50850">
    <property type="entry name" value="MFS"/>
    <property type="match status" value="1"/>
</dbReference>
<comment type="subcellular location">
    <subcellularLocation>
        <location evidence="1">Cell membrane</location>
        <topology evidence="1">Multi-pass membrane protein</topology>
    </subcellularLocation>
</comment>
<feature type="transmembrane region" description="Helical" evidence="8">
    <location>
        <begin position="137"/>
        <end position="156"/>
    </location>
</feature>
<feature type="transmembrane region" description="Helical" evidence="8">
    <location>
        <begin position="284"/>
        <end position="300"/>
    </location>
</feature>
<dbReference type="PANTHER" id="PTHR23515">
    <property type="entry name" value="HIGH-AFFINITY NITRATE TRANSPORTER 2.3"/>
    <property type="match status" value="1"/>
</dbReference>
<dbReference type="GO" id="GO:0042128">
    <property type="term" value="P:nitrate assimilation"/>
    <property type="evidence" value="ECO:0007669"/>
    <property type="project" value="UniProtKB-KW"/>
</dbReference>
<keyword evidence="11" id="KW-1185">Reference proteome</keyword>
<dbReference type="Pfam" id="PF07690">
    <property type="entry name" value="MFS_1"/>
    <property type="match status" value="1"/>
</dbReference>
<accession>A0A089HM08</accession>
<keyword evidence="4 8" id="KW-0812">Transmembrane</keyword>
<reference evidence="10 11" key="1">
    <citation type="submission" date="2014-08" db="EMBL/GenBank/DDBJ databases">
        <title>Comparative genomics of the Paenibacillus odorifer group.</title>
        <authorList>
            <person name="den Bakker H.C."/>
            <person name="Tsai Y.-C."/>
            <person name="Martin N."/>
            <person name="Korlach J."/>
            <person name="Wiedmann M."/>
        </authorList>
    </citation>
    <scope>NUCLEOTIDE SEQUENCE [LARGE SCALE GENOMIC DNA]</scope>
    <source>
        <strain evidence="10 11">DSM 1735</strain>
    </source>
</reference>
<organism evidence="10 11">
    <name type="scientific">Paenibacillus durus</name>
    <name type="common">Paenibacillus azotofixans</name>
    <dbReference type="NCBI Taxonomy" id="44251"/>
    <lineage>
        <taxon>Bacteria</taxon>
        <taxon>Bacillati</taxon>
        <taxon>Bacillota</taxon>
        <taxon>Bacilli</taxon>
        <taxon>Bacillales</taxon>
        <taxon>Paenibacillaceae</taxon>
        <taxon>Paenibacillus</taxon>
    </lineage>
</organism>
<name>A0A089HM08_PAEDU</name>
<dbReference type="OrthoDB" id="9773404at2"/>
<dbReference type="GO" id="GO:0005886">
    <property type="term" value="C:plasma membrane"/>
    <property type="evidence" value="ECO:0007669"/>
    <property type="project" value="UniProtKB-SubCell"/>
</dbReference>
<feature type="transmembrane region" description="Helical" evidence="8">
    <location>
        <begin position="208"/>
        <end position="234"/>
    </location>
</feature>
<dbReference type="GO" id="GO:0015112">
    <property type="term" value="F:nitrate transmembrane transporter activity"/>
    <property type="evidence" value="ECO:0007669"/>
    <property type="project" value="InterPro"/>
</dbReference>
<evidence type="ECO:0000256" key="5">
    <source>
        <dbReference type="ARBA" id="ARBA00022989"/>
    </source>
</evidence>
<keyword evidence="7 8" id="KW-0472">Membrane</keyword>
<dbReference type="STRING" id="44251.PDUR_14475"/>
<protein>
    <submittedName>
        <fullName evidence="10">Major facilitator transporter</fullName>
    </submittedName>
</protein>
<dbReference type="CDD" id="cd17341">
    <property type="entry name" value="MFS_NRT2_like"/>
    <property type="match status" value="1"/>
</dbReference>
<dbReference type="InterPro" id="IPR020846">
    <property type="entry name" value="MFS_dom"/>
</dbReference>
<dbReference type="Proteomes" id="UP000029409">
    <property type="component" value="Chromosome"/>
</dbReference>
<keyword evidence="5 8" id="KW-1133">Transmembrane helix</keyword>
<dbReference type="Gene3D" id="1.20.1250.20">
    <property type="entry name" value="MFS general substrate transporter like domains"/>
    <property type="match status" value="1"/>
</dbReference>
<evidence type="ECO:0000313" key="10">
    <source>
        <dbReference type="EMBL" id="AIQ12981.1"/>
    </source>
</evidence>
<comment type="similarity">
    <text evidence="2">Belongs to the major facilitator superfamily. Nitrate/nitrite porter (TC 2.A.1.8) family.</text>
</comment>
<dbReference type="KEGG" id="pdu:PDUR_14475"/>
<proteinExistence type="inferred from homology"/>
<feature type="transmembrane region" description="Helical" evidence="8">
    <location>
        <begin position="20"/>
        <end position="39"/>
    </location>
</feature>
<evidence type="ECO:0000256" key="2">
    <source>
        <dbReference type="ARBA" id="ARBA00008432"/>
    </source>
</evidence>
<sequence>MDAKGFRKAGHSPSLLSAFLYFDVSFMIWVLCGALSLYITKDFGLTDTQKATMVAIPILGGSVFRIPMGILADRIGCKKAGLIGMGLTLIPLLWGWLGGTSLMQIQMIGFLLGFAGASFAVSLSLASRWYPPQYQGLAMGIAGAGNSGTAIATFFGPQIAQAYGWHNVFGLAMIPLIIVMIVFAILVKDAPNAPAPKPLKNYLSVFKYADTWWFSMFYAITFGGFVGFASYASIFFYDVYGDNVHPGGLTKIQVGYLVTITVIAGSFFRPVGGWIADKIGGMRLLVILYSVISVCAFAIATMPDSFLVMLLYTSVMMACLGMGNGSVFQIIPQRFSSEIGVITGIVGAAGGLGGYLLPKYILGPLKQTTGSQVTGFLVVGSIVLLTTLIFYAVTRSWRKTWAKAESGVNF</sequence>
<dbReference type="AlphaFoldDB" id="A0A089HM08"/>
<feature type="transmembrane region" description="Helical" evidence="8">
    <location>
        <begin position="254"/>
        <end position="272"/>
    </location>
</feature>
<evidence type="ECO:0000256" key="1">
    <source>
        <dbReference type="ARBA" id="ARBA00004651"/>
    </source>
</evidence>
<gene>
    <name evidence="10" type="ORF">PDUR_14475</name>
</gene>
<feature type="transmembrane region" description="Helical" evidence="8">
    <location>
        <begin position="373"/>
        <end position="393"/>
    </location>
</feature>
<dbReference type="EMBL" id="CP009288">
    <property type="protein sequence ID" value="AIQ12981.1"/>
    <property type="molecule type" value="Genomic_DNA"/>
</dbReference>
<dbReference type="RefSeq" id="WP_042206796.1">
    <property type="nucleotide sequence ID" value="NZ_CP009288.1"/>
</dbReference>
<dbReference type="SUPFAM" id="SSF103473">
    <property type="entry name" value="MFS general substrate transporter"/>
    <property type="match status" value="1"/>
</dbReference>
<evidence type="ECO:0000256" key="6">
    <source>
        <dbReference type="ARBA" id="ARBA00023063"/>
    </source>
</evidence>
<feature type="transmembrane region" description="Helical" evidence="8">
    <location>
        <begin position="339"/>
        <end position="361"/>
    </location>
</feature>
<feature type="domain" description="Major facilitator superfamily (MFS) profile" evidence="9">
    <location>
        <begin position="13"/>
        <end position="398"/>
    </location>
</feature>